<protein>
    <recommendedName>
        <fullName evidence="1">RNase III domain-containing protein</fullName>
    </recommendedName>
</protein>
<proteinExistence type="predicted"/>
<dbReference type="CDD" id="cd00593">
    <property type="entry name" value="RIBOc"/>
    <property type="match status" value="1"/>
</dbReference>
<reference evidence="3" key="2">
    <citation type="submission" date="2013-12" db="EMBL/GenBank/DDBJ databases">
        <title>Evolution of pathogenesis and genome organization in the Tremellales.</title>
        <authorList>
            <person name="Cuomo C."/>
            <person name="Litvintseva A."/>
            <person name="Heitman J."/>
            <person name="Chen Y."/>
            <person name="Sun S."/>
            <person name="Springer D."/>
            <person name="Dromer F."/>
            <person name="Young S."/>
            <person name="Zeng Q."/>
            <person name="Chapman S."/>
            <person name="Gujja S."/>
            <person name="Saif S."/>
            <person name="Birren B."/>
        </authorList>
    </citation>
    <scope>NUCLEOTIDE SEQUENCE [LARGE SCALE GENOMIC DNA]</scope>
    <source>
        <strain evidence="3">CBS 10435</strain>
    </source>
</reference>
<dbReference type="InterPro" id="IPR000999">
    <property type="entry name" value="RNase_III_dom"/>
</dbReference>
<dbReference type="AlphaFoldDB" id="A0A1B9IND7"/>
<feature type="domain" description="RNase III" evidence="1">
    <location>
        <begin position="70"/>
        <end position="165"/>
    </location>
</feature>
<gene>
    <name evidence="2" type="ORF">L486_05965</name>
</gene>
<evidence type="ECO:0000313" key="3">
    <source>
        <dbReference type="Proteomes" id="UP000092583"/>
    </source>
</evidence>
<dbReference type="Proteomes" id="UP000092583">
    <property type="component" value="Unassembled WGS sequence"/>
</dbReference>
<sequence>MSEFGAEQPVIQTDINSLTAYQLPSFPSFDLPPLPPINDPHLERIIDSYTSTGLRPLVFDQDVFVMDRPDESYFEELQLVGNALLEATATTWGHDTFPAFRQGASSQLQSHLIRKSTLCQVAVRYNLHTKVNYDPKVSIWTATDIGRAQSAVFEAHIGAVYYSLIGKTPTKEKCDDTPDQTYMQTQATEKDETEDKSSIVETHHVNSKLENSSNEISPNNCKVKTRGQAFEYLYSWLSHLFKPMSKFILEELKKEESRFESSRPNPRKITLKFPVPPEWELEDTKARGGKHVLHAQHQLIKVRPTYTATALDGHWDVQPWKVVCTAVDVNGKEWTAEATRIIKKKAENMAAWKTCVEMGLISVDE</sequence>
<dbReference type="GO" id="GO:0004525">
    <property type="term" value="F:ribonuclease III activity"/>
    <property type="evidence" value="ECO:0007669"/>
    <property type="project" value="InterPro"/>
</dbReference>
<dbReference type="OrthoDB" id="10468263at2759"/>
<organism evidence="2 3">
    <name type="scientific">Kwoniella mangroviensis CBS 10435</name>
    <dbReference type="NCBI Taxonomy" id="1331196"/>
    <lineage>
        <taxon>Eukaryota</taxon>
        <taxon>Fungi</taxon>
        <taxon>Dikarya</taxon>
        <taxon>Basidiomycota</taxon>
        <taxon>Agaricomycotina</taxon>
        <taxon>Tremellomycetes</taxon>
        <taxon>Tremellales</taxon>
        <taxon>Cryptococcaceae</taxon>
        <taxon>Kwoniella</taxon>
    </lineage>
</organism>
<dbReference type="PROSITE" id="PS50142">
    <property type="entry name" value="RNASE_3_2"/>
    <property type="match status" value="1"/>
</dbReference>
<dbReference type="SUPFAM" id="SSF69065">
    <property type="entry name" value="RNase III domain-like"/>
    <property type="match status" value="1"/>
</dbReference>
<dbReference type="GO" id="GO:0006396">
    <property type="term" value="P:RNA processing"/>
    <property type="evidence" value="ECO:0007669"/>
    <property type="project" value="InterPro"/>
</dbReference>
<dbReference type="EMBL" id="KI669464">
    <property type="protein sequence ID" value="OCF57106.1"/>
    <property type="molecule type" value="Genomic_DNA"/>
</dbReference>
<accession>A0A1B9IND7</accession>
<keyword evidence="3" id="KW-1185">Reference proteome</keyword>
<dbReference type="SUPFAM" id="SSF54768">
    <property type="entry name" value="dsRNA-binding domain-like"/>
    <property type="match status" value="1"/>
</dbReference>
<evidence type="ECO:0000313" key="2">
    <source>
        <dbReference type="EMBL" id="OCF57106.1"/>
    </source>
</evidence>
<evidence type="ECO:0000259" key="1">
    <source>
        <dbReference type="PROSITE" id="PS50142"/>
    </source>
</evidence>
<dbReference type="InterPro" id="IPR036389">
    <property type="entry name" value="RNase_III_sf"/>
</dbReference>
<name>A0A1B9IND7_9TREE</name>
<reference evidence="2 3" key="1">
    <citation type="submission" date="2013-07" db="EMBL/GenBank/DDBJ databases">
        <title>The Genome Sequence of Kwoniella mangroviensis CBS10435.</title>
        <authorList>
            <consortium name="The Broad Institute Genome Sequencing Platform"/>
            <person name="Cuomo C."/>
            <person name="Litvintseva A."/>
            <person name="Chen Y."/>
            <person name="Heitman J."/>
            <person name="Sun S."/>
            <person name="Springer D."/>
            <person name="Dromer F."/>
            <person name="Young S.K."/>
            <person name="Zeng Q."/>
            <person name="Gargeya S."/>
            <person name="Fitzgerald M."/>
            <person name="Abouelleil A."/>
            <person name="Alvarado L."/>
            <person name="Berlin A.M."/>
            <person name="Chapman S.B."/>
            <person name="Dewar J."/>
            <person name="Goldberg J."/>
            <person name="Griggs A."/>
            <person name="Gujja S."/>
            <person name="Hansen M."/>
            <person name="Howarth C."/>
            <person name="Imamovic A."/>
            <person name="Larimer J."/>
            <person name="McCowan C."/>
            <person name="Murphy C."/>
            <person name="Pearson M."/>
            <person name="Priest M."/>
            <person name="Roberts A."/>
            <person name="Saif S."/>
            <person name="Shea T."/>
            <person name="Sykes S."/>
            <person name="Wortman J."/>
            <person name="Nusbaum C."/>
            <person name="Birren B."/>
        </authorList>
    </citation>
    <scope>NUCLEOTIDE SEQUENCE [LARGE SCALE GENOMIC DNA]</scope>
    <source>
        <strain evidence="2 3">CBS 10435</strain>
    </source>
</reference>
<dbReference type="STRING" id="1331196.A0A1B9IND7"/>
<dbReference type="Pfam" id="PF00636">
    <property type="entry name" value="Ribonuclease_3"/>
    <property type="match status" value="1"/>
</dbReference>
<dbReference type="Gene3D" id="1.10.1520.10">
    <property type="entry name" value="Ribonuclease III domain"/>
    <property type="match status" value="1"/>
</dbReference>